<accession>A0A8D9PE97</accession>
<organism evidence="1">
    <name type="scientific">Bacteriophage sp</name>
    <dbReference type="NCBI Taxonomy" id="38018"/>
    <lineage>
        <taxon>Viruses</taxon>
    </lineage>
</organism>
<proteinExistence type="predicted"/>
<protein>
    <submittedName>
        <fullName evidence="1">Uncharacterized protein</fullName>
    </submittedName>
</protein>
<sequence>MSITEFLAFRGQSSSELYYFNIKSIDTGISIYCNAPSNSDTATAAGIQFNSQNAKFYYYAIG</sequence>
<reference evidence="1" key="1">
    <citation type="journal article" date="2021" name="Proc. Natl. Acad. Sci. U.S.A.">
        <title>A Catalog of Tens of Thousands of Viruses from Human Metagenomes Reveals Hidden Associations with Chronic Diseases.</title>
        <authorList>
            <person name="Tisza M.J."/>
            <person name="Buck C.B."/>
        </authorList>
    </citation>
    <scope>NUCLEOTIDE SEQUENCE</scope>
    <source>
        <strain evidence="1">CtOZu12</strain>
    </source>
</reference>
<dbReference type="EMBL" id="BK029940">
    <property type="protein sequence ID" value="DAD55670.1"/>
    <property type="molecule type" value="Genomic_DNA"/>
</dbReference>
<name>A0A8D9PE97_9VIRU</name>
<evidence type="ECO:0000313" key="1">
    <source>
        <dbReference type="EMBL" id="DAD55670.1"/>
    </source>
</evidence>